<evidence type="ECO:0000313" key="4">
    <source>
        <dbReference type="EMBL" id="MPY55936.1"/>
    </source>
</evidence>
<organism evidence="4 5">
    <name type="scientific">Streptomyces spongiae</name>
    <dbReference type="NCBI Taxonomy" id="565072"/>
    <lineage>
        <taxon>Bacteria</taxon>
        <taxon>Bacillati</taxon>
        <taxon>Actinomycetota</taxon>
        <taxon>Actinomycetes</taxon>
        <taxon>Kitasatosporales</taxon>
        <taxon>Streptomycetaceae</taxon>
        <taxon>Streptomyces</taxon>
    </lineage>
</organism>
<dbReference type="InterPro" id="IPR022742">
    <property type="entry name" value="Hydrolase_4"/>
</dbReference>
<dbReference type="PANTHER" id="PTHR22946:SF9">
    <property type="entry name" value="POLYKETIDE TRANSFERASE AF380"/>
    <property type="match status" value="1"/>
</dbReference>
<keyword evidence="2 4" id="KW-0378">Hydrolase</keyword>
<dbReference type="Proteomes" id="UP000400924">
    <property type="component" value="Unassembled WGS sequence"/>
</dbReference>
<evidence type="ECO:0000256" key="1">
    <source>
        <dbReference type="ARBA" id="ARBA00008645"/>
    </source>
</evidence>
<dbReference type="SUPFAM" id="SSF53474">
    <property type="entry name" value="alpha/beta-Hydrolases"/>
    <property type="match status" value="1"/>
</dbReference>
<comment type="similarity">
    <text evidence="1">Belongs to the AB hydrolase superfamily.</text>
</comment>
<comment type="caution">
    <text evidence="4">The sequence shown here is derived from an EMBL/GenBank/DDBJ whole genome shotgun (WGS) entry which is preliminary data.</text>
</comment>
<dbReference type="Gene3D" id="3.40.50.1820">
    <property type="entry name" value="alpha/beta hydrolase"/>
    <property type="match status" value="1"/>
</dbReference>
<dbReference type="EMBL" id="VJZC01000005">
    <property type="protein sequence ID" value="MPY55936.1"/>
    <property type="molecule type" value="Genomic_DNA"/>
</dbReference>
<accession>A0A5N8X9R2</accession>
<proteinExistence type="inferred from homology"/>
<dbReference type="GO" id="GO:0052689">
    <property type="term" value="F:carboxylic ester hydrolase activity"/>
    <property type="evidence" value="ECO:0007669"/>
    <property type="project" value="UniProtKB-ARBA"/>
</dbReference>
<dbReference type="AlphaFoldDB" id="A0A5N8X9R2"/>
<dbReference type="PANTHER" id="PTHR22946">
    <property type="entry name" value="DIENELACTONE HYDROLASE DOMAIN-CONTAINING PROTEIN-RELATED"/>
    <property type="match status" value="1"/>
</dbReference>
<evidence type="ECO:0000259" key="3">
    <source>
        <dbReference type="Pfam" id="PF12146"/>
    </source>
</evidence>
<dbReference type="RefSeq" id="WP_322723472.1">
    <property type="nucleotide sequence ID" value="NZ_VJZC01000005.1"/>
</dbReference>
<gene>
    <name evidence="4" type="ORF">FNH08_01650</name>
</gene>
<protein>
    <submittedName>
        <fullName evidence="4">Alpha/beta fold hydrolase</fullName>
    </submittedName>
</protein>
<dbReference type="Gene3D" id="1.10.10.800">
    <property type="match status" value="1"/>
</dbReference>
<reference evidence="4 5" key="1">
    <citation type="submission" date="2019-07" db="EMBL/GenBank/DDBJ databases">
        <title>New species of Amycolatopsis and Streptomyces.</title>
        <authorList>
            <person name="Duangmal K."/>
            <person name="Teo W.F.A."/>
            <person name="Lipun K."/>
        </authorList>
    </citation>
    <scope>NUCLEOTIDE SEQUENCE [LARGE SCALE GENOMIC DNA]</scope>
    <source>
        <strain evidence="4 5">NBRC 106415</strain>
    </source>
</reference>
<dbReference type="InterPro" id="IPR029058">
    <property type="entry name" value="AB_hydrolase_fold"/>
</dbReference>
<dbReference type="Pfam" id="PF12146">
    <property type="entry name" value="Hydrolase_4"/>
    <property type="match status" value="1"/>
</dbReference>
<keyword evidence="5" id="KW-1185">Reference proteome</keyword>
<sequence>MGERLSVRIPVDGDELDAWWYAPRGVDAPAPCVVLAHGFGAIKEMRLGAYAERFAAAGLGALVFDYRHFGASGGRPRNLLDIGRQLADWKAAVAAARVRPEVDPDRVAVWGSSMSGGAVVLVAAADPRIAAVVSQAPLADGRAALFHMLRGSARHVMALGVAGVRDTVGALLGRGPHTLRAAGRPGDRDAVLTTPDAYESMIRLLPPEAPYDNEVSARVILTLPFFRAVKAAPRLTCPLLVQVMDHDDITPPGPGAALAAAARHGELLAYPGGHFDPYAGEGFDRVLPDQIAFLARVLRTGTA</sequence>
<dbReference type="InterPro" id="IPR050261">
    <property type="entry name" value="FrsA_esterase"/>
</dbReference>
<feature type="domain" description="Serine aminopeptidase S33" evidence="3">
    <location>
        <begin position="29"/>
        <end position="273"/>
    </location>
</feature>
<evidence type="ECO:0000256" key="2">
    <source>
        <dbReference type="ARBA" id="ARBA00022801"/>
    </source>
</evidence>
<evidence type="ECO:0000313" key="5">
    <source>
        <dbReference type="Proteomes" id="UP000400924"/>
    </source>
</evidence>
<name>A0A5N8X9R2_9ACTN</name>